<dbReference type="AlphaFoldDB" id="A0A1I6FYS6"/>
<keyword evidence="3" id="KW-1185">Reference proteome</keyword>
<dbReference type="SUPFAM" id="SSF75304">
    <property type="entry name" value="Amidase signature (AS) enzymes"/>
    <property type="match status" value="1"/>
</dbReference>
<dbReference type="InterPro" id="IPR036928">
    <property type="entry name" value="AS_sf"/>
</dbReference>
<evidence type="ECO:0000313" key="3">
    <source>
        <dbReference type="Proteomes" id="UP000199658"/>
    </source>
</evidence>
<dbReference type="STRING" id="670154.SAMN04488002_0568"/>
<dbReference type="RefSeq" id="WP_090212245.1">
    <property type="nucleotide sequence ID" value="NZ_FOYO01000001.1"/>
</dbReference>
<dbReference type="NCBIfam" id="NF005686">
    <property type="entry name" value="PRK07486.1"/>
    <property type="match status" value="1"/>
</dbReference>
<dbReference type="Proteomes" id="UP000199658">
    <property type="component" value="Unassembled WGS sequence"/>
</dbReference>
<dbReference type="InterPro" id="IPR000120">
    <property type="entry name" value="Amidase"/>
</dbReference>
<name>A0A1I6FYS6_9RHOB</name>
<gene>
    <name evidence="2" type="ORF">SAMN04488002_0568</name>
</gene>
<reference evidence="3" key="1">
    <citation type="submission" date="2016-10" db="EMBL/GenBank/DDBJ databases">
        <authorList>
            <person name="Varghese N."/>
            <person name="Submissions S."/>
        </authorList>
    </citation>
    <scope>NUCLEOTIDE SEQUENCE [LARGE SCALE GENOMIC DNA]</scope>
    <source>
        <strain evidence="3">DSM 26921</strain>
    </source>
</reference>
<evidence type="ECO:0000259" key="1">
    <source>
        <dbReference type="Pfam" id="PF01425"/>
    </source>
</evidence>
<proteinExistence type="predicted"/>
<accession>A0A1I6FYS6</accession>
<dbReference type="InterPro" id="IPR023631">
    <property type="entry name" value="Amidase_dom"/>
</dbReference>
<protein>
    <submittedName>
        <fullName evidence="2">Amidase</fullName>
    </submittedName>
</protein>
<dbReference type="OrthoDB" id="9777859at2"/>
<evidence type="ECO:0000313" key="2">
    <source>
        <dbReference type="EMBL" id="SFR34997.1"/>
    </source>
</evidence>
<feature type="domain" description="Amidase" evidence="1">
    <location>
        <begin position="27"/>
        <end position="442"/>
    </location>
</feature>
<dbReference type="GO" id="GO:0003824">
    <property type="term" value="F:catalytic activity"/>
    <property type="evidence" value="ECO:0007669"/>
    <property type="project" value="InterPro"/>
</dbReference>
<dbReference type="PANTHER" id="PTHR11895:SF76">
    <property type="entry name" value="INDOLEACETAMIDE HYDROLASE"/>
    <property type="match status" value="1"/>
</dbReference>
<organism evidence="2 3">
    <name type="scientific">Litoreibacter janthinus</name>
    <dbReference type="NCBI Taxonomy" id="670154"/>
    <lineage>
        <taxon>Bacteria</taxon>
        <taxon>Pseudomonadati</taxon>
        <taxon>Pseudomonadota</taxon>
        <taxon>Alphaproteobacteria</taxon>
        <taxon>Rhodobacterales</taxon>
        <taxon>Roseobacteraceae</taxon>
        <taxon>Litoreibacter</taxon>
    </lineage>
</organism>
<dbReference type="Gene3D" id="3.90.1300.10">
    <property type="entry name" value="Amidase signature (AS) domain"/>
    <property type="match status" value="1"/>
</dbReference>
<sequence>MAQTDLLDQSATAQIAAMRSGEVSAPELMSATLERIEDRNAKINAIVALQDRDALMAEAATRKDGPLAGLPFAVKDLAETKRITTSFGSPIFKDFSPPADSPMVAALRAAGAVIIGKTNTPEFGLGSHSYNPVYGVTRNPYDTSRSAGGSSGGAGSALAARMVALADGSDMMGSLRNPAGWNNVFGFRPSYGLVANSGPMESFLNQLSTNGPMARHMEDLELLLKLQSSFDPAHPHSSGPYQDQVTVKPMRIGWLGDWGGAYPMEGGILELCEGGLRTLEDIGHEVVAQDPPFSAEALWKSWITLRSWSVAEKLGKHYNDPEKQSLLKPEAIWEIERGQSLSAHEVFQASEIRSAWFRRTTAMSVDILALPVAQMFPFPAEWTWPKEIAGVTMDTYHRWMEVVIPASLTGLPALSIPVGFGPNGTPMGMQLIAHRGQDATVLALGRAYERATDWISQQPLCK</sequence>
<dbReference type="Pfam" id="PF01425">
    <property type="entry name" value="Amidase"/>
    <property type="match status" value="1"/>
</dbReference>
<dbReference type="PANTHER" id="PTHR11895">
    <property type="entry name" value="TRANSAMIDASE"/>
    <property type="match status" value="1"/>
</dbReference>
<dbReference type="EMBL" id="FOYO01000001">
    <property type="protein sequence ID" value="SFR34997.1"/>
    <property type="molecule type" value="Genomic_DNA"/>
</dbReference>